<feature type="compositionally biased region" description="Low complexity" evidence="7">
    <location>
        <begin position="27"/>
        <end position="36"/>
    </location>
</feature>
<dbReference type="InterPro" id="IPR009851">
    <property type="entry name" value="Mod_r"/>
</dbReference>
<evidence type="ECO:0000256" key="1">
    <source>
        <dbReference type="ARBA" id="ARBA00004177"/>
    </source>
</evidence>
<dbReference type="GO" id="GO:0043162">
    <property type="term" value="P:ubiquitin-dependent protein catabolic process via the multivesicular body sorting pathway"/>
    <property type="evidence" value="ECO:0007669"/>
    <property type="project" value="UniProtKB-ARBA"/>
</dbReference>
<dbReference type="Proteomes" id="UP000706124">
    <property type="component" value="Unassembled WGS sequence"/>
</dbReference>
<keyword evidence="3 6" id="KW-0813">Transport</keyword>
<accession>A0A9P7MJZ5</accession>
<evidence type="ECO:0000256" key="5">
    <source>
        <dbReference type="ARBA" id="ARBA00022927"/>
    </source>
</evidence>
<organism evidence="9 10">
    <name type="scientific">Claviceps pazoutovae</name>
    <dbReference type="NCBI Taxonomy" id="1649127"/>
    <lineage>
        <taxon>Eukaryota</taxon>
        <taxon>Fungi</taxon>
        <taxon>Dikarya</taxon>
        <taxon>Ascomycota</taxon>
        <taxon>Pezizomycotina</taxon>
        <taxon>Sordariomycetes</taxon>
        <taxon>Hypocreomycetidae</taxon>
        <taxon>Hypocreales</taxon>
        <taxon>Clavicipitaceae</taxon>
        <taxon>Claviceps</taxon>
    </lineage>
</organism>
<dbReference type="InterPro" id="IPR037202">
    <property type="entry name" value="ESCRT_assembly_dom"/>
</dbReference>
<dbReference type="Gene3D" id="1.10.287.660">
    <property type="entry name" value="Helix hairpin bin"/>
    <property type="match status" value="1"/>
</dbReference>
<dbReference type="SUPFAM" id="SSF140111">
    <property type="entry name" value="Endosomal sorting complex assembly domain"/>
    <property type="match status" value="1"/>
</dbReference>
<keyword evidence="5 6" id="KW-0653">Protein transport</keyword>
<dbReference type="GO" id="GO:0000813">
    <property type="term" value="C:ESCRT I complex"/>
    <property type="evidence" value="ECO:0007669"/>
    <property type="project" value="TreeGrafter"/>
</dbReference>
<dbReference type="AlphaFoldDB" id="A0A9P7MJZ5"/>
<dbReference type="PANTHER" id="PTHR13678">
    <property type="entry name" value="VACUOLAR PROTEIN SORTING-ASSOCIATED PROTEIN 37"/>
    <property type="match status" value="1"/>
</dbReference>
<comment type="similarity">
    <text evidence="2">Belongs to the VPS37 family.</text>
</comment>
<evidence type="ECO:0000256" key="6">
    <source>
        <dbReference type="PROSITE-ProRule" id="PRU00646"/>
    </source>
</evidence>
<dbReference type="PROSITE" id="PS51314">
    <property type="entry name" value="VPS37_C"/>
    <property type="match status" value="1"/>
</dbReference>
<evidence type="ECO:0000256" key="4">
    <source>
        <dbReference type="ARBA" id="ARBA00022753"/>
    </source>
</evidence>
<keyword evidence="10" id="KW-1185">Reference proteome</keyword>
<sequence length="263" mass="28236">MSSFPAELASSTPPVPPPKGPSGDLNTSTSAYTTSSTPPPLRPLPGHGGAQGRGEGSTSPPAPATTSKDMPDPGEDWLPDFVRNKGTQDLATLLSSPSLLHALAHAPSSAHESTLSSHKTLTSCLHHNSHLAEQLTSAATRLSHQRSATQAALLSTHSLERQWRQKQADMDHALGPFAPAALYQRLGQGVQEQGAVCEALEESFLDGGGGAGRAGRAVGEMEAGGEEKELGEWVRRYREARVLWYLRRERRERWDEGRVGGWR</sequence>
<dbReference type="EMBL" id="SRPO01000006">
    <property type="protein sequence ID" value="KAG5949315.1"/>
    <property type="molecule type" value="Genomic_DNA"/>
</dbReference>
<evidence type="ECO:0000256" key="7">
    <source>
        <dbReference type="SAM" id="MobiDB-lite"/>
    </source>
</evidence>
<feature type="compositionally biased region" description="Gly residues" evidence="7">
    <location>
        <begin position="46"/>
        <end position="55"/>
    </location>
</feature>
<protein>
    <recommendedName>
        <fullName evidence="8">VPS37 C-terminal domain-containing protein</fullName>
    </recommendedName>
</protein>
<dbReference type="OrthoDB" id="10260857at2759"/>
<feature type="region of interest" description="Disordered" evidence="7">
    <location>
        <begin position="1"/>
        <end position="82"/>
    </location>
</feature>
<comment type="subcellular location">
    <subcellularLocation>
        <location evidence="1">Endosome</location>
    </subcellularLocation>
</comment>
<reference evidence="9 10" key="1">
    <citation type="journal article" date="2020" name="bioRxiv">
        <title>Whole genome comparisons of ergot fungi reveals the divergence and evolution of species within the genus Claviceps are the result of varying mechanisms driving genome evolution and host range expansion.</title>
        <authorList>
            <person name="Wyka S.A."/>
            <person name="Mondo S.J."/>
            <person name="Liu M."/>
            <person name="Dettman J."/>
            <person name="Nalam V."/>
            <person name="Broders K.D."/>
        </authorList>
    </citation>
    <scope>NUCLEOTIDE SEQUENCE [LARGE SCALE GENOMIC DNA]</scope>
    <source>
        <strain evidence="9 10">CCC 1485</strain>
    </source>
</reference>
<evidence type="ECO:0000256" key="2">
    <source>
        <dbReference type="ARBA" id="ARBA00007617"/>
    </source>
</evidence>
<dbReference type="InterPro" id="IPR029012">
    <property type="entry name" value="Helix_hairpin_bin_sf"/>
</dbReference>
<comment type="caution">
    <text evidence="9">The sequence shown here is derived from an EMBL/GenBank/DDBJ whole genome shotgun (WGS) entry which is preliminary data.</text>
</comment>
<evidence type="ECO:0000313" key="10">
    <source>
        <dbReference type="Proteomes" id="UP000706124"/>
    </source>
</evidence>
<evidence type="ECO:0000259" key="8">
    <source>
        <dbReference type="PROSITE" id="PS51314"/>
    </source>
</evidence>
<feature type="compositionally biased region" description="Polar residues" evidence="7">
    <location>
        <begin position="56"/>
        <end position="68"/>
    </location>
</feature>
<dbReference type="GO" id="GO:0006623">
    <property type="term" value="P:protein targeting to vacuole"/>
    <property type="evidence" value="ECO:0007669"/>
    <property type="project" value="TreeGrafter"/>
</dbReference>
<feature type="domain" description="VPS37 C-terminal" evidence="8">
    <location>
        <begin position="160"/>
        <end position="263"/>
    </location>
</feature>
<evidence type="ECO:0000313" key="9">
    <source>
        <dbReference type="EMBL" id="KAG5949315.1"/>
    </source>
</evidence>
<proteinExistence type="inferred from homology"/>
<gene>
    <name evidence="9" type="ORF">E4U60_006241</name>
</gene>
<dbReference type="PANTHER" id="PTHR13678:SF2">
    <property type="entry name" value="VACUOLAR PROTEIN SORTING-ASSOCIATED PROTEIN 37A"/>
    <property type="match status" value="1"/>
</dbReference>
<evidence type="ECO:0000256" key="3">
    <source>
        <dbReference type="ARBA" id="ARBA00022448"/>
    </source>
</evidence>
<name>A0A9P7MJZ5_9HYPO</name>
<keyword evidence="4" id="KW-0967">Endosome</keyword>
<dbReference type="Pfam" id="PF07200">
    <property type="entry name" value="Mod_r"/>
    <property type="match status" value="1"/>
</dbReference>
<dbReference type="GO" id="GO:0006612">
    <property type="term" value="P:protein targeting to membrane"/>
    <property type="evidence" value="ECO:0007669"/>
    <property type="project" value="TreeGrafter"/>
</dbReference>